<sequence length="70" mass="8115">MTCECTACGEIFKSETGFDKHRTGKYTIPSTRKCLTKRQMINKGMIKKEGYWITSEYTFKPSLRDVQPSK</sequence>
<gene>
    <name evidence="1" type="ORF">MM415B06800_0004</name>
</gene>
<organism evidence="1">
    <name type="scientific">viral metagenome</name>
    <dbReference type="NCBI Taxonomy" id="1070528"/>
    <lineage>
        <taxon>unclassified sequences</taxon>
        <taxon>metagenomes</taxon>
        <taxon>organismal metagenomes</taxon>
    </lineage>
</organism>
<dbReference type="EMBL" id="MT143457">
    <property type="protein sequence ID" value="QJA97042.1"/>
    <property type="molecule type" value="Genomic_DNA"/>
</dbReference>
<proteinExistence type="predicted"/>
<protein>
    <submittedName>
        <fullName evidence="1">Uncharacterized protein</fullName>
    </submittedName>
</protein>
<evidence type="ECO:0000313" key="1">
    <source>
        <dbReference type="EMBL" id="QJA97042.1"/>
    </source>
</evidence>
<name>A0A6M3LU68_9ZZZZ</name>
<reference evidence="1" key="1">
    <citation type="submission" date="2020-03" db="EMBL/GenBank/DDBJ databases">
        <title>The deep terrestrial virosphere.</title>
        <authorList>
            <person name="Holmfeldt K."/>
            <person name="Nilsson E."/>
            <person name="Simone D."/>
            <person name="Lopez-Fernandez M."/>
            <person name="Wu X."/>
            <person name="de Brujin I."/>
            <person name="Lundin D."/>
            <person name="Andersson A."/>
            <person name="Bertilsson S."/>
            <person name="Dopson M."/>
        </authorList>
    </citation>
    <scope>NUCLEOTIDE SEQUENCE</scope>
    <source>
        <strain evidence="1">MM415B06800</strain>
    </source>
</reference>
<accession>A0A6M3LU68</accession>
<dbReference type="AlphaFoldDB" id="A0A6M3LU68"/>